<proteinExistence type="predicted"/>
<evidence type="ECO:0000313" key="2">
    <source>
        <dbReference type="Proteomes" id="UP000249135"/>
    </source>
</evidence>
<dbReference type="AlphaFoldDB" id="A0A2W5QPA9"/>
<reference evidence="1 2" key="1">
    <citation type="submission" date="2017-08" db="EMBL/GenBank/DDBJ databases">
        <title>Infants hospitalized years apart are colonized by the same room-sourced microbial strains.</title>
        <authorList>
            <person name="Brooks B."/>
            <person name="Olm M.R."/>
            <person name="Firek B.A."/>
            <person name="Baker R."/>
            <person name="Thomas B.C."/>
            <person name="Morowitz M.J."/>
            <person name="Banfield J.F."/>
        </authorList>
    </citation>
    <scope>NUCLEOTIDE SEQUENCE [LARGE SCALE GENOMIC DNA]</scope>
    <source>
        <strain evidence="1">S2_005_003_R2_41</strain>
    </source>
</reference>
<dbReference type="InterPro" id="IPR036388">
    <property type="entry name" value="WH-like_DNA-bd_sf"/>
</dbReference>
<gene>
    <name evidence="1" type="ORF">DI563_01180</name>
</gene>
<dbReference type="InterPro" id="IPR036390">
    <property type="entry name" value="WH_DNA-bd_sf"/>
</dbReference>
<dbReference type="Proteomes" id="UP000249135">
    <property type="component" value="Unassembled WGS sequence"/>
</dbReference>
<comment type="caution">
    <text evidence="1">The sequence shown here is derived from an EMBL/GenBank/DDBJ whole genome shotgun (WGS) entry which is preliminary data.</text>
</comment>
<dbReference type="EMBL" id="QFPP01000004">
    <property type="protein sequence ID" value="PZQ78189.1"/>
    <property type="molecule type" value="Genomic_DNA"/>
</dbReference>
<dbReference type="SUPFAM" id="SSF46785">
    <property type="entry name" value="Winged helix' DNA-binding domain"/>
    <property type="match status" value="1"/>
</dbReference>
<dbReference type="Gene3D" id="1.10.10.10">
    <property type="entry name" value="Winged helix-like DNA-binding domain superfamily/Winged helix DNA-binding domain"/>
    <property type="match status" value="1"/>
</dbReference>
<protein>
    <submittedName>
        <fullName evidence="1">Uncharacterized protein</fullName>
    </submittedName>
</protein>
<accession>A0A2W5QPA9</accession>
<name>A0A2W5QPA9_VARPD</name>
<dbReference type="Pfam" id="PF01475">
    <property type="entry name" value="FUR"/>
    <property type="match status" value="1"/>
</dbReference>
<dbReference type="GO" id="GO:0003700">
    <property type="term" value="F:DNA-binding transcription factor activity"/>
    <property type="evidence" value="ECO:0007669"/>
    <property type="project" value="InterPro"/>
</dbReference>
<evidence type="ECO:0000313" key="1">
    <source>
        <dbReference type="EMBL" id="PZQ78189.1"/>
    </source>
</evidence>
<sequence length="90" mass="10253">MTIPVRPPHSSMRARTRHSAVREAVLAVVRAAPEESFSAVEIYRWLIGRERSSLRTVYRVLGQLEMLGHLAQTSAGTVRQGRQERWQLSL</sequence>
<organism evidence="1 2">
    <name type="scientific">Variovorax paradoxus</name>
    <dbReference type="NCBI Taxonomy" id="34073"/>
    <lineage>
        <taxon>Bacteria</taxon>
        <taxon>Pseudomonadati</taxon>
        <taxon>Pseudomonadota</taxon>
        <taxon>Betaproteobacteria</taxon>
        <taxon>Burkholderiales</taxon>
        <taxon>Comamonadaceae</taxon>
        <taxon>Variovorax</taxon>
    </lineage>
</organism>
<dbReference type="InterPro" id="IPR002481">
    <property type="entry name" value="FUR"/>
</dbReference>